<evidence type="ECO:0000256" key="6">
    <source>
        <dbReference type="ARBA" id="ARBA00022989"/>
    </source>
</evidence>
<dbReference type="PROSITE" id="PS00379">
    <property type="entry name" value="CDP_ALCOHOL_P_TRANSF"/>
    <property type="match status" value="1"/>
</dbReference>
<keyword evidence="15" id="KW-1185">Reference proteome</keyword>
<comment type="similarity">
    <text evidence="2 12">Belongs to the CDP-alcohol phosphatidyltransferase class-I family.</text>
</comment>
<dbReference type="InterPro" id="IPR048254">
    <property type="entry name" value="CDP_ALCOHOL_P_TRANSF_CS"/>
</dbReference>
<dbReference type="Pfam" id="PF01066">
    <property type="entry name" value="CDP-OH_P_transf"/>
    <property type="match status" value="1"/>
</dbReference>
<dbReference type="PANTHER" id="PTHR14269:SF62">
    <property type="entry name" value="CDP-DIACYLGLYCEROL--GLYCEROL-3-PHOSPHATE 3-PHOSPHATIDYLTRANSFERASE 1, CHLOROPLASTIC"/>
    <property type="match status" value="1"/>
</dbReference>
<dbReference type="InterPro" id="IPR004570">
    <property type="entry name" value="Phosphatidylglycerol_P_synth"/>
</dbReference>
<dbReference type="PANTHER" id="PTHR14269">
    <property type="entry name" value="CDP-DIACYLGLYCEROL--GLYCEROL-3-PHOSPHATE 3-PHOSPHATIDYLTRANSFERASE-RELATED"/>
    <property type="match status" value="1"/>
</dbReference>
<keyword evidence="10" id="KW-1208">Phospholipid metabolism</keyword>
<reference evidence="14 15" key="1">
    <citation type="journal article" date="2018" name="bioRxiv">
        <title>Evidence of independent acquisition and adaption of ultra-small bacteria to human hosts across the highly diverse yet reduced genomes of the phylum Saccharibacteria.</title>
        <authorList>
            <person name="McLean J.S."/>
            <person name="Bor B."/>
            <person name="To T.T."/>
            <person name="Liu Q."/>
            <person name="Kearns K.A."/>
            <person name="Solden L.M."/>
            <person name="Wrighton K.C."/>
            <person name="He X."/>
            <person name="Shi W."/>
        </authorList>
    </citation>
    <scope>NUCLEOTIDE SEQUENCE [LARGE SCALE GENOMIC DNA]</scope>
    <source>
        <strain evidence="14 15">TM7_G3_2_Rum_HOT_351B</strain>
    </source>
</reference>
<dbReference type="Proteomes" id="UP001191019">
    <property type="component" value="Unassembled WGS sequence"/>
</dbReference>
<organism evidence="14 15">
    <name type="scientific">Candidatus Nanosyncoccus alces</name>
    <dbReference type="NCBI Taxonomy" id="2171997"/>
    <lineage>
        <taxon>Bacteria</taxon>
        <taxon>Candidatus Saccharimonadota</taxon>
        <taxon>Candidatus Nanosyncoccalia</taxon>
        <taxon>Candidatus Nanosyncoccales</taxon>
        <taxon>Candidatus Nanosyncoccaceae</taxon>
        <taxon>Candidatus Nanosyncoccus</taxon>
    </lineage>
</organism>
<protein>
    <recommendedName>
        <fullName evidence="11">CDP-diacylglycerol--glycerol-3-phosphate 3-phosphatidyltransferase</fullName>
        <ecNumber evidence="11">2.7.8.5</ecNumber>
    </recommendedName>
</protein>
<feature type="transmembrane region" description="Helical" evidence="13">
    <location>
        <begin position="78"/>
        <end position="103"/>
    </location>
</feature>
<evidence type="ECO:0000256" key="9">
    <source>
        <dbReference type="ARBA" id="ARBA00023209"/>
    </source>
</evidence>
<dbReference type="InterPro" id="IPR000462">
    <property type="entry name" value="CDP-OH_P_trans"/>
</dbReference>
<dbReference type="PIRSF" id="PIRSF000847">
    <property type="entry name" value="Phos_ph_gly_syn"/>
    <property type="match status" value="1"/>
</dbReference>
<evidence type="ECO:0000256" key="10">
    <source>
        <dbReference type="ARBA" id="ARBA00023264"/>
    </source>
</evidence>
<keyword evidence="3" id="KW-0444">Lipid biosynthesis</keyword>
<name>A0ABY0FL97_9BACT</name>
<evidence type="ECO:0000256" key="11">
    <source>
        <dbReference type="NCBIfam" id="TIGR00560"/>
    </source>
</evidence>
<keyword evidence="9" id="KW-0594">Phospholipid biosynthesis</keyword>
<keyword evidence="5 13" id="KW-0812">Transmembrane</keyword>
<feature type="transmembrane region" description="Helical" evidence="13">
    <location>
        <begin position="124"/>
        <end position="146"/>
    </location>
</feature>
<dbReference type="RefSeq" id="WP_129735242.1">
    <property type="nucleotide sequence ID" value="NZ_PRLM01000006.1"/>
</dbReference>
<evidence type="ECO:0000256" key="1">
    <source>
        <dbReference type="ARBA" id="ARBA00004141"/>
    </source>
</evidence>
<evidence type="ECO:0000256" key="7">
    <source>
        <dbReference type="ARBA" id="ARBA00023098"/>
    </source>
</evidence>
<accession>A0ABY0FL97</accession>
<keyword evidence="6 13" id="KW-1133">Transmembrane helix</keyword>
<dbReference type="EC" id="2.7.8.5" evidence="11"/>
<evidence type="ECO:0000313" key="15">
    <source>
        <dbReference type="Proteomes" id="UP001191019"/>
    </source>
</evidence>
<keyword evidence="7" id="KW-0443">Lipid metabolism</keyword>
<sequence>MSDKKAQLTGPTYLTILRMALSILFLVFILLPYVWARVIALALFVIGAITDLVDGKWARKKKTVTDLGAFLDPLADKMLVNLAFLALVTLYIIPVWVFAIILVRDFAVDGMRMMAAREGITISASFYGKLKTTFQMTALIVLLLNLVVNLEFFAFIGNVALYAALALTVFSGFDYITKGWKKILK</sequence>
<comment type="caution">
    <text evidence="14">The sequence shown here is derived from an EMBL/GenBank/DDBJ whole genome shotgun (WGS) entry which is preliminary data.</text>
</comment>
<evidence type="ECO:0000256" key="5">
    <source>
        <dbReference type="ARBA" id="ARBA00022692"/>
    </source>
</evidence>
<evidence type="ECO:0000256" key="2">
    <source>
        <dbReference type="ARBA" id="ARBA00010441"/>
    </source>
</evidence>
<feature type="transmembrane region" description="Helical" evidence="13">
    <location>
        <begin position="152"/>
        <end position="176"/>
    </location>
</feature>
<dbReference type="InterPro" id="IPR050324">
    <property type="entry name" value="CDP-alcohol_PTase-I"/>
</dbReference>
<evidence type="ECO:0000256" key="13">
    <source>
        <dbReference type="SAM" id="Phobius"/>
    </source>
</evidence>
<dbReference type="NCBIfam" id="TIGR00560">
    <property type="entry name" value="pgsA"/>
    <property type="match status" value="1"/>
</dbReference>
<evidence type="ECO:0000256" key="3">
    <source>
        <dbReference type="ARBA" id="ARBA00022516"/>
    </source>
</evidence>
<evidence type="ECO:0000313" key="14">
    <source>
        <dbReference type="EMBL" id="RYC74450.1"/>
    </source>
</evidence>
<evidence type="ECO:0000256" key="4">
    <source>
        <dbReference type="ARBA" id="ARBA00022679"/>
    </source>
</evidence>
<evidence type="ECO:0000256" key="8">
    <source>
        <dbReference type="ARBA" id="ARBA00023136"/>
    </source>
</evidence>
<keyword evidence="4 12" id="KW-0808">Transferase</keyword>
<keyword evidence="8 13" id="KW-0472">Membrane</keyword>
<gene>
    <name evidence="14" type="primary">pgsA</name>
    <name evidence="14" type="ORF">G3RUM_00605</name>
</gene>
<dbReference type="GO" id="GO:0008444">
    <property type="term" value="F:CDP-diacylglycerol-glycerol-3-phosphate 3-phosphatidyltransferase activity"/>
    <property type="evidence" value="ECO:0007669"/>
    <property type="project" value="UniProtKB-EC"/>
</dbReference>
<evidence type="ECO:0000256" key="12">
    <source>
        <dbReference type="RuleBase" id="RU003750"/>
    </source>
</evidence>
<reference evidence="14 15" key="2">
    <citation type="journal article" date="2020" name="Cell Rep.">
        <title>Acquisition and Adaptation of Ultra-small Parasitic Reduced Genome Bacteria to Mammalian Hosts.</title>
        <authorList>
            <person name="McLean J.S."/>
            <person name="Bor B."/>
            <person name="Kerns K.A."/>
            <person name="Liu Q."/>
            <person name="To T.T."/>
            <person name="Solden L."/>
            <person name="Hendrickson E.L."/>
            <person name="Wrighton K."/>
            <person name="Shi W."/>
            <person name="He X."/>
        </authorList>
    </citation>
    <scope>NUCLEOTIDE SEQUENCE [LARGE SCALE GENOMIC DNA]</scope>
    <source>
        <strain evidence="14 15">TM7_G3_2_Rum_HOT_351B</strain>
    </source>
</reference>
<dbReference type="EMBL" id="PRLM01000006">
    <property type="protein sequence ID" value="RYC74450.1"/>
    <property type="molecule type" value="Genomic_DNA"/>
</dbReference>
<comment type="subcellular location">
    <subcellularLocation>
        <location evidence="1">Membrane</location>
        <topology evidence="1">Multi-pass membrane protein</topology>
    </subcellularLocation>
</comment>
<dbReference type="Gene3D" id="1.20.120.1760">
    <property type="match status" value="1"/>
</dbReference>
<proteinExistence type="inferred from homology"/>
<dbReference type="InterPro" id="IPR043130">
    <property type="entry name" value="CDP-OH_PTrfase_TM_dom"/>
</dbReference>